<accession>A0ACC3NL74</accession>
<gene>
    <name evidence="1" type="ORF">LTR37_005241</name>
</gene>
<dbReference type="EMBL" id="JAUTXU010000033">
    <property type="protein sequence ID" value="KAK3718126.1"/>
    <property type="molecule type" value="Genomic_DNA"/>
</dbReference>
<evidence type="ECO:0000313" key="2">
    <source>
        <dbReference type="Proteomes" id="UP001281147"/>
    </source>
</evidence>
<keyword evidence="2" id="KW-1185">Reference proteome</keyword>
<proteinExistence type="predicted"/>
<evidence type="ECO:0000313" key="1">
    <source>
        <dbReference type="EMBL" id="KAK3718126.1"/>
    </source>
</evidence>
<reference evidence="1" key="1">
    <citation type="submission" date="2023-07" db="EMBL/GenBank/DDBJ databases">
        <title>Black Yeasts Isolated from many extreme environments.</title>
        <authorList>
            <person name="Coleine C."/>
            <person name="Stajich J.E."/>
            <person name="Selbmann L."/>
        </authorList>
    </citation>
    <scope>NUCLEOTIDE SEQUENCE</scope>
    <source>
        <strain evidence="1">CCFEE 5714</strain>
    </source>
</reference>
<sequence length="168" mass="19329">MAPSLKRSMIRQEDGDGQLQYKRKAKQSIRPTQREIDLARQSKLRARRSSSERKVLRGPGRKTKRGRKRHSHDDLEEVYFDVPISIHSKIAKAGSEKVQGWTQPLEQGDNADVISNANFTAKSDSLGSDARREKYNAIVVKHWGKIWFKYFRPGARPPFDKNNRTGIK</sequence>
<organism evidence="1 2">
    <name type="scientific">Vermiconidia calcicola</name>
    <dbReference type="NCBI Taxonomy" id="1690605"/>
    <lineage>
        <taxon>Eukaryota</taxon>
        <taxon>Fungi</taxon>
        <taxon>Dikarya</taxon>
        <taxon>Ascomycota</taxon>
        <taxon>Pezizomycotina</taxon>
        <taxon>Dothideomycetes</taxon>
        <taxon>Dothideomycetidae</taxon>
        <taxon>Mycosphaerellales</taxon>
        <taxon>Extremaceae</taxon>
        <taxon>Vermiconidia</taxon>
    </lineage>
</organism>
<dbReference type="Proteomes" id="UP001281147">
    <property type="component" value="Unassembled WGS sequence"/>
</dbReference>
<comment type="caution">
    <text evidence="1">The sequence shown here is derived from an EMBL/GenBank/DDBJ whole genome shotgun (WGS) entry which is preliminary data.</text>
</comment>
<name>A0ACC3NL74_9PEZI</name>
<protein>
    <submittedName>
        <fullName evidence="1">Uncharacterized protein</fullName>
    </submittedName>
</protein>